<dbReference type="PANTHER" id="PTHR31001:SF76">
    <property type="entry name" value="ZN(2)-C6 FUNGAL-TYPE DOMAIN-CONTAINING PROTEIN"/>
    <property type="match status" value="1"/>
</dbReference>
<dbReference type="PANTHER" id="PTHR31001">
    <property type="entry name" value="UNCHARACTERIZED TRANSCRIPTIONAL REGULATORY PROTEIN"/>
    <property type="match status" value="1"/>
</dbReference>
<evidence type="ECO:0000313" key="5">
    <source>
        <dbReference type="Proteomes" id="UP000092666"/>
    </source>
</evidence>
<reference evidence="4 5" key="1">
    <citation type="submission" date="2013-07" db="EMBL/GenBank/DDBJ databases">
        <title>The Genome Sequence of Cryptococcus heveanensis BCC8398.</title>
        <authorList>
            <consortium name="The Broad Institute Genome Sequencing Platform"/>
            <person name="Cuomo C."/>
            <person name="Litvintseva A."/>
            <person name="Chen Y."/>
            <person name="Heitman J."/>
            <person name="Sun S."/>
            <person name="Springer D."/>
            <person name="Dromer F."/>
            <person name="Young S.K."/>
            <person name="Zeng Q."/>
            <person name="Gargeya S."/>
            <person name="Fitzgerald M."/>
            <person name="Abouelleil A."/>
            <person name="Alvarado L."/>
            <person name="Berlin A.M."/>
            <person name="Chapman S.B."/>
            <person name="Dewar J."/>
            <person name="Goldberg J."/>
            <person name="Griggs A."/>
            <person name="Gujja S."/>
            <person name="Hansen M."/>
            <person name="Howarth C."/>
            <person name="Imamovic A."/>
            <person name="Larimer J."/>
            <person name="McCowan C."/>
            <person name="Murphy C."/>
            <person name="Pearson M."/>
            <person name="Priest M."/>
            <person name="Roberts A."/>
            <person name="Saif S."/>
            <person name="Shea T."/>
            <person name="Sykes S."/>
            <person name="Wortman J."/>
            <person name="Nusbaum C."/>
            <person name="Birren B."/>
        </authorList>
    </citation>
    <scope>NUCLEOTIDE SEQUENCE [LARGE SCALE GENOMIC DNA]</scope>
    <source>
        <strain evidence="4 5">BCC8398</strain>
    </source>
</reference>
<dbReference type="EMBL" id="KI669508">
    <property type="protein sequence ID" value="OCF32461.1"/>
    <property type="molecule type" value="Genomic_DNA"/>
</dbReference>
<dbReference type="AlphaFoldDB" id="A0A1B9GN93"/>
<evidence type="ECO:0000256" key="1">
    <source>
        <dbReference type="ARBA" id="ARBA00004123"/>
    </source>
</evidence>
<comment type="subcellular location">
    <subcellularLocation>
        <location evidence="1">Nucleus</location>
    </subcellularLocation>
</comment>
<evidence type="ECO:0008006" key="6">
    <source>
        <dbReference type="Google" id="ProtNLM"/>
    </source>
</evidence>
<dbReference type="Proteomes" id="UP000092666">
    <property type="component" value="Unassembled WGS sequence"/>
</dbReference>
<evidence type="ECO:0000256" key="2">
    <source>
        <dbReference type="ARBA" id="ARBA00023242"/>
    </source>
</evidence>
<proteinExistence type="predicted"/>
<evidence type="ECO:0000256" key="3">
    <source>
        <dbReference type="SAM" id="MobiDB-lite"/>
    </source>
</evidence>
<dbReference type="OrthoDB" id="3364175at2759"/>
<dbReference type="STRING" id="1296120.A0A1B9GN93"/>
<accession>A0A1B9GN93</accession>
<feature type="region of interest" description="Disordered" evidence="3">
    <location>
        <begin position="1"/>
        <end position="45"/>
    </location>
</feature>
<keyword evidence="5" id="KW-1185">Reference proteome</keyword>
<feature type="region of interest" description="Disordered" evidence="3">
    <location>
        <begin position="76"/>
        <end position="109"/>
    </location>
</feature>
<sequence>MDAEASQFRQDCQAGPSRIKGTKLSQRQVKRTRIVNGEVPGSGADIRVSRREPTYAELVIENRSLHRKLALKEQAIARDQDSAPVEGDPVDGWTRSTSASRPCGSAEDDESGLYELAPALMSPEEEAYRETDEQDVADSVNQVRDMTHMMAGNPARLATADHKTLTTLSLINPRLSRYLVQFHSDTLHWVHCVYHKPTFMREYENWISAMSFGEGDAGGKGNDFLALYFSIIACSMYYAEGPIPGTEGFGQGKVHFWSLELHKSALSRVKVLSRCIESATTSLVRHRHKLLAHVGFHGEAHTARIASYMHPTAGLKLAKELGFHNLVADTPASNGQGSIRRELGRRIWACLTVAEGLDPAALAPGALIYPEALTDLPTNIDDEDMIEGVPIIGRTAPVATGASHLIAMTRLSRILREQSFALKGANSPAKRWAIARRYDEILVHVLDFCPTLNPLEPFDPREIESNADMGWVEWSRFMWAMSCSTSRMMPYRNFYGKSFSDSRYTLAREICVEGSRRIMTAWAKPRRPYYSKPWPICADTIFAGMILATEYLRGKYDKDARSGLRAEVEQCIEILIANSDPSNAVVPRGVELLRRILERGASRLSPEIAAQHPRPIDGDALRTAQAAGSQDGSSEVVCHPTATGDLMGDHPVPDAPYLGAMDPFSIDFSFLTDFAQTWDEIGGNGASAGWGHNCASDGSGNANFDHDHGSQGGDDFWNTLFLGM</sequence>
<dbReference type="CDD" id="cd12148">
    <property type="entry name" value="fungal_TF_MHR"/>
    <property type="match status" value="1"/>
</dbReference>
<keyword evidence="2" id="KW-0539">Nucleus</keyword>
<dbReference type="GO" id="GO:0005634">
    <property type="term" value="C:nucleus"/>
    <property type="evidence" value="ECO:0007669"/>
    <property type="project" value="UniProtKB-SubCell"/>
</dbReference>
<gene>
    <name evidence="4" type="ORF">I316_05887</name>
</gene>
<dbReference type="InterPro" id="IPR050613">
    <property type="entry name" value="Sec_Metabolite_Reg"/>
</dbReference>
<organism evidence="4 5">
    <name type="scientific">Kwoniella heveanensis BCC8398</name>
    <dbReference type="NCBI Taxonomy" id="1296120"/>
    <lineage>
        <taxon>Eukaryota</taxon>
        <taxon>Fungi</taxon>
        <taxon>Dikarya</taxon>
        <taxon>Basidiomycota</taxon>
        <taxon>Agaricomycotina</taxon>
        <taxon>Tremellomycetes</taxon>
        <taxon>Tremellales</taxon>
        <taxon>Cryptococcaceae</taxon>
        <taxon>Kwoniella</taxon>
    </lineage>
</organism>
<evidence type="ECO:0000313" key="4">
    <source>
        <dbReference type="EMBL" id="OCF32461.1"/>
    </source>
</evidence>
<name>A0A1B9GN93_9TREE</name>
<reference evidence="5" key="2">
    <citation type="submission" date="2013-12" db="EMBL/GenBank/DDBJ databases">
        <title>Evolution of pathogenesis and genome organization in the Tremellales.</title>
        <authorList>
            <person name="Cuomo C."/>
            <person name="Litvintseva A."/>
            <person name="Heitman J."/>
            <person name="Chen Y."/>
            <person name="Sun S."/>
            <person name="Springer D."/>
            <person name="Dromer F."/>
            <person name="Young S."/>
            <person name="Zeng Q."/>
            <person name="Chapman S."/>
            <person name="Gujja S."/>
            <person name="Saif S."/>
            <person name="Birren B."/>
        </authorList>
    </citation>
    <scope>NUCLEOTIDE SEQUENCE [LARGE SCALE GENOMIC DNA]</scope>
    <source>
        <strain evidence="5">BCC8398</strain>
    </source>
</reference>
<protein>
    <recommendedName>
        <fullName evidence="6">Transcription factor domain-containing protein</fullName>
    </recommendedName>
</protein>